<gene>
    <name evidence="2" type="ORF">RND81_07G174500</name>
</gene>
<dbReference type="EMBL" id="JBDFQZ010000007">
    <property type="protein sequence ID" value="KAK9707133.1"/>
    <property type="molecule type" value="Genomic_DNA"/>
</dbReference>
<sequence>MKLEKEHVLGVQSPPRKSYNPFDSDDEIEAGNGYVKSNLNGYDIKSFETNADSLTFHLNSSDVSWEEAILTHSKILSHSIPSDLNGEEDLSRKDTELFTDKIVTECELPELVVCYKENAYHAVKDIGIDEGMPGNDNVSIKSREKHESENTPSFLGLDNDVDVDGDRNLNLPFMENVKSRSEKDVSSGNWAQDEGMPLNDFESIKSREKHGSENTPTFLALDNNVNGNLPFMETVQSMSEKDISSEQWPRDSVNDGGQDPETLEMQHEVDQCGVHDSTNLEEVKINSSNEQSSFSLESTVGFSDTCREAVSSKDPQLGEIGDSTNHKIEGKEQAIEDRDDNSFSPEKTHEPSTMASIPATSEASTESNESIYEETTSSLSPDLSASQESSDSGVANVLSYNSKVESGSIILDFNSATAKEKEEEKVSEHIETVAKPPEAQSMSRIDEGRVTDSSTDNRVHGETSFSAATAPPSSITYMGPFSHTGNISLRSESSAGSTRSFAFPVLQAEWNSSPVRMAKAEHRNRKQRGWVHSIMCCRF</sequence>
<feature type="compositionally biased region" description="Basic and acidic residues" evidence="1">
    <location>
        <begin position="423"/>
        <end position="432"/>
    </location>
</feature>
<feature type="region of interest" description="Disordered" evidence="1">
    <location>
        <begin position="307"/>
        <end position="390"/>
    </location>
</feature>
<reference evidence="2" key="1">
    <citation type="submission" date="2024-03" db="EMBL/GenBank/DDBJ databases">
        <title>WGS assembly of Saponaria officinalis var. Norfolk2.</title>
        <authorList>
            <person name="Jenkins J."/>
            <person name="Shu S."/>
            <person name="Grimwood J."/>
            <person name="Barry K."/>
            <person name="Goodstein D."/>
            <person name="Schmutz J."/>
            <person name="Leebens-Mack J."/>
            <person name="Osbourn A."/>
        </authorList>
    </citation>
    <scope>NUCLEOTIDE SEQUENCE [LARGE SCALE GENOMIC DNA]</scope>
    <source>
        <strain evidence="2">JIC</strain>
    </source>
</reference>
<evidence type="ECO:0000256" key="1">
    <source>
        <dbReference type="SAM" id="MobiDB-lite"/>
    </source>
</evidence>
<accession>A0AAW1JSX7</accession>
<organism evidence="2 3">
    <name type="scientific">Saponaria officinalis</name>
    <name type="common">Common soapwort</name>
    <name type="synonym">Lychnis saponaria</name>
    <dbReference type="NCBI Taxonomy" id="3572"/>
    <lineage>
        <taxon>Eukaryota</taxon>
        <taxon>Viridiplantae</taxon>
        <taxon>Streptophyta</taxon>
        <taxon>Embryophyta</taxon>
        <taxon>Tracheophyta</taxon>
        <taxon>Spermatophyta</taxon>
        <taxon>Magnoliopsida</taxon>
        <taxon>eudicotyledons</taxon>
        <taxon>Gunneridae</taxon>
        <taxon>Pentapetalae</taxon>
        <taxon>Caryophyllales</taxon>
        <taxon>Caryophyllaceae</taxon>
        <taxon>Caryophylleae</taxon>
        <taxon>Saponaria</taxon>
    </lineage>
</organism>
<evidence type="ECO:0000313" key="2">
    <source>
        <dbReference type="EMBL" id="KAK9707133.1"/>
    </source>
</evidence>
<dbReference type="Proteomes" id="UP001443914">
    <property type="component" value="Unassembled WGS sequence"/>
</dbReference>
<comment type="caution">
    <text evidence="2">The sequence shown here is derived from an EMBL/GenBank/DDBJ whole genome shotgun (WGS) entry which is preliminary data.</text>
</comment>
<feature type="region of interest" description="Disordered" evidence="1">
    <location>
        <begin position="1"/>
        <end position="24"/>
    </location>
</feature>
<name>A0AAW1JSX7_SAPOF</name>
<dbReference type="GO" id="GO:0009786">
    <property type="term" value="P:regulation of asymmetric cell division"/>
    <property type="evidence" value="ECO:0007669"/>
    <property type="project" value="InterPro"/>
</dbReference>
<feature type="compositionally biased region" description="Basic and acidic residues" evidence="1">
    <location>
        <begin position="324"/>
        <end position="336"/>
    </location>
</feature>
<feature type="compositionally biased region" description="Basic and acidic residues" evidence="1">
    <location>
        <begin position="444"/>
        <end position="461"/>
    </location>
</feature>
<feature type="compositionally biased region" description="Low complexity" evidence="1">
    <location>
        <begin position="359"/>
        <end position="370"/>
    </location>
</feature>
<proteinExistence type="predicted"/>
<dbReference type="PANTHER" id="PTHR33914">
    <property type="entry name" value="18S PRE-RIBOSOMAL ASSEMBLY PROTEIN GAR2-LIKE PROTEIN"/>
    <property type="match status" value="1"/>
</dbReference>
<dbReference type="InterPro" id="IPR040378">
    <property type="entry name" value="BASL"/>
</dbReference>
<feature type="compositionally biased region" description="Polar residues" evidence="1">
    <location>
        <begin position="373"/>
        <end position="390"/>
    </location>
</feature>
<evidence type="ECO:0000313" key="3">
    <source>
        <dbReference type="Proteomes" id="UP001443914"/>
    </source>
</evidence>
<feature type="region of interest" description="Disordered" evidence="1">
    <location>
        <begin position="423"/>
        <end position="471"/>
    </location>
</feature>
<protein>
    <submittedName>
        <fullName evidence="2">Uncharacterized protein</fullName>
    </submittedName>
</protein>
<keyword evidence="3" id="KW-1185">Reference proteome</keyword>
<dbReference type="AlphaFoldDB" id="A0AAW1JSX7"/>
<dbReference type="PANTHER" id="PTHR33914:SF2">
    <property type="entry name" value="OS02G0582100 PROTEIN"/>
    <property type="match status" value="1"/>
</dbReference>